<comment type="caution">
    <text evidence="2">The sequence shown here is derived from an EMBL/GenBank/DDBJ whole genome shotgun (WGS) entry which is preliminary data.</text>
</comment>
<proteinExistence type="predicted"/>
<keyword evidence="3" id="KW-1185">Reference proteome</keyword>
<evidence type="ECO:0000313" key="3">
    <source>
        <dbReference type="Proteomes" id="UP000235388"/>
    </source>
</evidence>
<sequence length="111" mass="11915">MNPATPPTQPLVDVASTRVQTDTKAPRLNISPDRLCISHHRHNGRLNITSHPLWIGSREISSVWPDATLALVNTTPGLLDANTLLVDIILVFVDAIPAVVDAISVKGPDAI</sequence>
<dbReference type="Proteomes" id="UP000235388">
    <property type="component" value="Unassembled WGS sequence"/>
</dbReference>
<reference evidence="2 3" key="1">
    <citation type="submission" date="2017-11" db="EMBL/GenBank/DDBJ databases">
        <title>De novo assembly and phasing of dikaryotic genomes from two isolates of Puccinia coronata f. sp. avenae, the causal agent of oat crown rust.</title>
        <authorList>
            <person name="Miller M.E."/>
            <person name="Zhang Y."/>
            <person name="Omidvar V."/>
            <person name="Sperschneider J."/>
            <person name="Schwessinger B."/>
            <person name="Raley C."/>
            <person name="Palmer J.M."/>
            <person name="Garnica D."/>
            <person name="Upadhyaya N."/>
            <person name="Rathjen J."/>
            <person name="Taylor J.M."/>
            <person name="Park R.F."/>
            <person name="Dodds P.N."/>
            <person name="Hirsch C.D."/>
            <person name="Kianian S.F."/>
            <person name="Figueroa M."/>
        </authorList>
    </citation>
    <scope>NUCLEOTIDE SEQUENCE [LARGE SCALE GENOMIC DNA]</scope>
    <source>
        <strain evidence="2">12NC29</strain>
    </source>
</reference>
<name>A0A2N5UH49_9BASI</name>
<gene>
    <name evidence="2" type="ORF">PCANC_16290</name>
</gene>
<dbReference type="EMBL" id="PGCJ01000229">
    <property type="protein sequence ID" value="PLW37050.1"/>
    <property type="molecule type" value="Genomic_DNA"/>
</dbReference>
<dbReference type="AlphaFoldDB" id="A0A2N5UH49"/>
<evidence type="ECO:0000313" key="2">
    <source>
        <dbReference type="EMBL" id="PLW37050.1"/>
    </source>
</evidence>
<evidence type="ECO:0000256" key="1">
    <source>
        <dbReference type="SAM" id="MobiDB-lite"/>
    </source>
</evidence>
<organism evidence="2 3">
    <name type="scientific">Puccinia coronata f. sp. avenae</name>
    <dbReference type="NCBI Taxonomy" id="200324"/>
    <lineage>
        <taxon>Eukaryota</taxon>
        <taxon>Fungi</taxon>
        <taxon>Dikarya</taxon>
        <taxon>Basidiomycota</taxon>
        <taxon>Pucciniomycotina</taxon>
        <taxon>Pucciniomycetes</taxon>
        <taxon>Pucciniales</taxon>
        <taxon>Pucciniaceae</taxon>
        <taxon>Puccinia</taxon>
    </lineage>
</organism>
<accession>A0A2N5UH49</accession>
<feature type="region of interest" description="Disordered" evidence="1">
    <location>
        <begin position="1"/>
        <end position="23"/>
    </location>
</feature>
<protein>
    <submittedName>
        <fullName evidence="2">Uncharacterized protein</fullName>
    </submittedName>
</protein>